<dbReference type="CDD" id="cd07153">
    <property type="entry name" value="Fur_like"/>
    <property type="match status" value="1"/>
</dbReference>
<evidence type="ECO:0000256" key="4">
    <source>
        <dbReference type="ARBA" id="ARBA00023015"/>
    </source>
</evidence>
<dbReference type="GO" id="GO:0000976">
    <property type="term" value="F:transcription cis-regulatory region binding"/>
    <property type="evidence" value="ECO:0007669"/>
    <property type="project" value="TreeGrafter"/>
</dbReference>
<keyword evidence="8" id="KW-0408">Iron</keyword>
<evidence type="ECO:0000256" key="2">
    <source>
        <dbReference type="ARBA" id="ARBA00022491"/>
    </source>
</evidence>
<keyword evidence="5" id="KW-0238">DNA-binding</keyword>
<keyword evidence="4" id="KW-0805">Transcription regulation</keyword>
<keyword evidence="7" id="KW-0479">Metal-binding</keyword>
<evidence type="ECO:0000256" key="7">
    <source>
        <dbReference type="PIRSR" id="PIRSR602481-1"/>
    </source>
</evidence>
<evidence type="ECO:0000256" key="1">
    <source>
        <dbReference type="ARBA" id="ARBA00007957"/>
    </source>
</evidence>
<feature type="binding site" evidence="7">
    <location>
        <position position="91"/>
    </location>
    <ligand>
        <name>Zn(2+)</name>
        <dbReference type="ChEBI" id="CHEBI:29105"/>
    </ligand>
</feature>
<dbReference type="KEGG" id="csq:CSCA_37073"/>
<dbReference type="STRING" id="1548.CSCA_37073"/>
<dbReference type="SUPFAM" id="SSF46785">
    <property type="entry name" value="Winged helix' DNA-binding domain"/>
    <property type="match status" value="1"/>
</dbReference>
<dbReference type="Proteomes" id="UP000033115">
    <property type="component" value="Chromosome"/>
</dbReference>
<dbReference type="Pfam" id="PF01475">
    <property type="entry name" value="FUR"/>
    <property type="match status" value="1"/>
</dbReference>
<evidence type="ECO:0000313" key="9">
    <source>
        <dbReference type="EMBL" id="AKA70828.1"/>
    </source>
</evidence>
<dbReference type="Gene3D" id="1.10.10.10">
    <property type="entry name" value="Winged helix-like DNA-binding domain superfamily/Winged helix DNA-binding domain"/>
    <property type="match status" value="1"/>
</dbReference>
<dbReference type="GO" id="GO:1900376">
    <property type="term" value="P:regulation of secondary metabolite biosynthetic process"/>
    <property type="evidence" value="ECO:0007669"/>
    <property type="project" value="TreeGrafter"/>
</dbReference>
<evidence type="ECO:0000313" key="10">
    <source>
        <dbReference type="Proteomes" id="UP000033115"/>
    </source>
</evidence>
<keyword evidence="10" id="KW-1185">Reference proteome</keyword>
<name>A0A0E3M995_CLOSL</name>
<evidence type="ECO:0000256" key="8">
    <source>
        <dbReference type="PIRSR" id="PIRSR602481-2"/>
    </source>
</evidence>
<comment type="similarity">
    <text evidence="1">Belongs to the Fur family.</text>
</comment>
<dbReference type="RefSeq" id="WP_029162714.1">
    <property type="nucleotide sequence ID" value="NZ_CP009933.1"/>
</dbReference>
<feature type="binding site" evidence="7">
    <location>
        <position position="135"/>
    </location>
    <ligand>
        <name>Zn(2+)</name>
        <dbReference type="ChEBI" id="CHEBI:29105"/>
    </ligand>
</feature>
<reference evidence="9 10" key="1">
    <citation type="journal article" date="2015" name="J. Biotechnol.">
        <title>Complete genome sequence of a malodorant-producing acetogen, Clostridium scatologenes ATCC 25775(T).</title>
        <authorList>
            <person name="Zhu Z."/>
            <person name="Guo T."/>
            <person name="Zheng H."/>
            <person name="Song T."/>
            <person name="Ouyang P."/>
            <person name="Xie J."/>
        </authorList>
    </citation>
    <scope>NUCLEOTIDE SEQUENCE [LARGE SCALE GENOMIC DNA]</scope>
    <source>
        <strain evidence="9 10">ATCC 25775</strain>
    </source>
</reference>
<dbReference type="EMBL" id="CP009933">
    <property type="protein sequence ID" value="AKA70828.1"/>
    <property type="molecule type" value="Genomic_DNA"/>
</dbReference>
<accession>A0A0E3M995</accession>
<proteinExistence type="inferred from homology"/>
<gene>
    <name evidence="9" type="ORF">CSCA_37073</name>
</gene>
<dbReference type="HOGENOM" id="CLU_096072_5_1_9"/>
<dbReference type="GO" id="GO:0003700">
    <property type="term" value="F:DNA-binding transcription factor activity"/>
    <property type="evidence" value="ECO:0007669"/>
    <property type="project" value="InterPro"/>
</dbReference>
<keyword evidence="2" id="KW-0678">Repressor</keyword>
<comment type="cofactor">
    <cofactor evidence="8">
        <name>Mn(2+)</name>
        <dbReference type="ChEBI" id="CHEBI:29035"/>
    </cofactor>
    <cofactor evidence="8">
        <name>Fe(2+)</name>
        <dbReference type="ChEBI" id="CHEBI:29033"/>
    </cofactor>
    <text evidence="8">Binds 1 Mn(2+) or Fe(2+) ion per subunit.</text>
</comment>
<comment type="cofactor">
    <cofactor evidence="7">
        <name>Zn(2+)</name>
        <dbReference type="ChEBI" id="CHEBI:29105"/>
    </cofactor>
    <text evidence="7">Binds 1 zinc ion per subunit.</text>
</comment>
<dbReference type="InterPro" id="IPR043135">
    <property type="entry name" value="Fur_C"/>
</dbReference>
<dbReference type="GO" id="GO:0008270">
    <property type="term" value="F:zinc ion binding"/>
    <property type="evidence" value="ECO:0007669"/>
    <property type="project" value="TreeGrafter"/>
</dbReference>
<dbReference type="AlphaFoldDB" id="A0A0E3M995"/>
<feature type="binding site" evidence="7">
    <location>
        <position position="132"/>
    </location>
    <ligand>
        <name>Zn(2+)</name>
        <dbReference type="ChEBI" id="CHEBI:29105"/>
    </ligand>
</feature>
<evidence type="ECO:0000256" key="6">
    <source>
        <dbReference type="ARBA" id="ARBA00023163"/>
    </source>
</evidence>
<sequence>MEIEHYLRQHGIKVTKARINILDILCKNDSALSAEFIFDEFKHRKINIDLSTVYRSLELFEKKNIVRKFDLGCGKYNYIIKQEDHKHVIQCKLCHKKVEIDCPMQQIREIIKNTTGFTSVNEELNINLEGICDECKKKEHKKSKE</sequence>
<dbReference type="GO" id="GO:0045892">
    <property type="term" value="P:negative regulation of DNA-templated transcription"/>
    <property type="evidence" value="ECO:0007669"/>
    <property type="project" value="TreeGrafter"/>
</dbReference>
<dbReference type="PANTHER" id="PTHR33202">
    <property type="entry name" value="ZINC UPTAKE REGULATION PROTEIN"/>
    <property type="match status" value="1"/>
</dbReference>
<dbReference type="InterPro" id="IPR002481">
    <property type="entry name" value="FUR"/>
</dbReference>
<evidence type="ECO:0000256" key="5">
    <source>
        <dbReference type="ARBA" id="ARBA00023125"/>
    </source>
</evidence>
<feature type="binding site" evidence="7">
    <location>
        <position position="94"/>
    </location>
    <ligand>
        <name>Zn(2+)</name>
        <dbReference type="ChEBI" id="CHEBI:29105"/>
    </ligand>
</feature>
<dbReference type="Gene3D" id="3.30.1490.190">
    <property type="match status" value="1"/>
</dbReference>
<dbReference type="InterPro" id="IPR036388">
    <property type="entry name" value="WH-like_DNA-bd_sf"/>
</dbReference>
<organism evidence="9 10">
    <name type="scientific">Clostridium scatologenes</name>
    <dbReference type="NCBI Taxonomy" id="1548"/>
    <lineage>
        <taxon>Bacteria</taxon>
        <taxon>Bacillati</taxon>
        <taxon>Bacillota</taxon>
        <taxon>Clostridia</taxon>
        <taxon>Eubacteriales</taxon>
        <taxon>Clostridiaceae</taxon>
        <taxon>Clostridium</taxon>
    </lineage>
</organism>
<dbReference type="PANTHER" id="PTHR33202:SF8">
    <property type="entry name" value="PEROXIDE-RESPONSIVE REPRESSOR PERR"/>
    <property type="match status" value="1"/>
</dbReference>
<feature type="binding site" evidence="8">
    <location>
        <position position="85"/>
    </location>
    <ligand>
        <name>Fe cation</name>
        <dbReference type="ChEBI" id="CHEBI:24875"/>
    </ligand>
</feature>
<evidence type="ECO:0000256" key="3">
    <source>
        <dbReference type="ARBA" id="ARBA00022833"/>
    </source>
</evidence>
<keyword evidence="3 7" id="KW-0862">Zinc</keyword>
<keyword evidence="6" id="KW-0804">Transcription</keyword>
<protein>
    <submittedName>
        <fullName evidence="9">Ferric uptake regulator, Fur family</fullName>
    </submittedName>
</protein>
<dbReference type="InterPro" id="IPR036390">
    <property type="entry name" value="WH_DNA-bd_sf"/>
</dbReference>